<dbReference type="GO" id="GO:0016102">
    <property type="term" value="P:diterpenoid biosynthetic process"/>
    <property type="evidence" value="ECO:0007669"/>
    <property type="project" value="TreeGrafter"/>
</dbReference>
<dbReference type="InterPro" id="IPR050148">
    <property type="entry name" value="Terpene_synthase-like"/>
</dbReference>
<dbReference type="RefSeq" id="WP_204029721.1">
    <property type="nucleotide sequence ID" value="NZ_BOOW01000031.1"/>
</dbReference>
<dbReference type="PANTHER" id="PTHR31739:SF25">
    <property type="entry name" value="(E,E)-GERANYLLINALOOL SYNTHASE"/>
    <property type="match status" value="1"/>
</dbReference>
<dbReference type="EMBL" id="BOOW01000031">
    <property type="protein sequence ID" value="GII94838.1"/>
    <property type="molecule type" value="Genomic_DNA"/>
</dbReference>
<dbReference type="SUPFAM" id="SSF48239">
    <property type="entry name" value="Terpenoid cyclases/Protein prenyltransferases"/>
    <property type="match status" value="1"/>
</dbReference>
<evidence type="ECO:0000313" key="3">
    <source>
        <dbReference type="Proteomes" id="UP000606172"/>
    </source>
</evidence>
<organism evidence="2 3">
    <name type="scientific">Sinosporangium siamense</name>
    <dbReference type="NCBI Taxonomy" id="1367973"/>
    <lineage>
        <taxon>Bacteria</taxon>
        <taxon>Bacillati</taxon>
        <taxon>Actinomycetota</taxon>
        <taxon>Actinomycetes</taxon>
        <taxon>Streptosporangiales</taxon>
        <taxon>Streptosporangiaceae</taxon>
        <taxon>Sinosporangium</taxon>
    </lineage>
</organism>
<accession>A0A919RJL6</accession>
<protein>
    <recommendedName>
        <fullName evidence="1">Squalene cyclase C-terminal domain-containing protein</fullName>
    </recommendedName>
</protein>
<gene>
    <name evidence="2" type="ORF">Ssi02_50690</name>
</gene>
<reference evidence="2" key="1">
    <citation type="submission" date="2021-01" db="EMBL/GenBank/DDBJ databases">
        <title>Whole genome shotgun sequence of Sinosporangium siamense NBRC 109515.</title>
        <authorList>
            <person name="Komaki H."/>
            <person name="Tamura T."/>
        </authorList>
    </citation>
    <scope>NUCLEOTIDE SEQUENCE</scope>
    <source>
        <strain evidence="2">NBRC 109515</strain>
    </source>
</reference>
<dbReference type="Proteomes" id="UP000606172">
    <property type="component" value="Unassembled WGS sequence"/>
</dbReference>
<name>A0A919RJL6_9ACTN</name>
<dbReference type="Gene3D" id="1.50.10.20">
    <property type="match status" value="1"/>
</dbReference>
<dbReference type="PANTHER" id="PTHR31739">
    <property type="entry name" value="ENT-COPALYL DIPHOSPHATE SYNTHASE, CHLOROPLASTIC"/>
    <property type="match status" value="1"/>
</dbReference>
<evidence type="ECO:0000313" key="2">
    <source>
        <dbReference type="EMBL" id="GII94838.1"/>
    </source>
</evidence>
<proteinExistence type="predicted"/>
<dbReference type="AlphaFoldDB" id="A0A919RJL6"/>
<dbReference type="GO" id="GO:0010333">
    <property type="term" value="F:terpene synthase activity"/>
    <property type="evidence" value="ECO:0007669"/>
    <property type="project" value="InterPro"/>
</dbReference>
<evidence type="ECO:0000259" key="1">
    <source>
        <dbReference type="Pfam" id="PF13243"/>
    </source>
</evidence>
<dbReference type="GO" id="GO:0000287">
    <property type="term" value="F:magnesium ion binding"/>
    <property type="evidence" value="ECO:0007669"/>
    <property type="project" value="TreeGrafter"/>
</dbReference>
<dbReference type="InterPro" id="IPR008930">
    <property type="entry name" value="Terpenoid_cyclase/PrenylTrfase"/>
</dbReference>
<keyword evidence="3" id="KW-1185">Reference proteome</keyword>
<dbReference type="Pfam" id="PF13243">
    <property type="entry name" value="SQHop_cyclase_C"/>
    <property type="match status" value="1"/>
</dbReference>
<feature type="domain" description="Squalene cyclase C-terminal" evidence="1">
    <location>
        <begin position="333"/>
        <end position="436"/>
    </location>
</feature>
<comment type="caution">
    <text evidence="2">The sequence shown here is derived from an EMBL/GenBank/DDBJ whole genome shotgun (WGS) entry which is preliminary data.</text>
</comment>
<sequence>MLSDVITRLADRPHGEVSASIYETARLVSFAPWLTGHDRRVRHVIDSQRADGGWGGPGDYSLVPTLSATEALLGLLDRSEDSDSLTPAIDRGLASAFRRLSDRPSPLPDTPGVELILLSLVTQVNEHLAALGEREVPGLDQWKGEARLPLPAGVAPETLDAVRARVSSGADLPDKFVHLLEVAGPSARRAPAVRPAATGSVGASPAATAAWLGKDGVAVPESPLRYLESTAADHSWLAPCTYPITTFERSWVLSGLSRAGLTYAAPASMVTEMSAALKPLGACTSSGLPMDADTTAVALYTLELLNAQVDPEVLRRYELPTHFCTWPGEEGESVSVNAHVLDVFGAHARRQSRSDHHMTRRKLSWWLLERQEPDGSWTDRWHTSPYYATASCALALDHYGIEAPAVRAAVGAAVRWTLDTQRPDGSWGRWYGTAEETAYALHTLLMTRPVTDHRWRGAVDVAVAQGTEFLLARTEAADWLENEPPLWVDKDLYLPAAIVRSSVVTAAHLAQVSSPFTAQHRAI</sequence>
<dbReference type="InterPro" id="IPR032696">
    <property type="entry name" value="SQ_cyclase_C"/>
</dbReference>
<dbReference type="Gene3D" id="1.50.10.160">
    <property type="match status" value="1"/>
</dbReference>